<dbReference type="SUPFAM" id="SSF47874">
    <property type="entry name" value="Annexin"/>
    <property type="match status" value="1"/>
</dbReference>
<dbReference type="EMBL" id="JXTB01000100">
    <property type="protein sequence ID" value="PON63846.1"/>
    <property type="molecule type" value="Genomic_DNA"/>
</dbReference>
<dbReference type="PROSITE" id="PS51897">
    <property type="entry name" value="ANNEXIN_2"/>
    <property type="match status" value="3"/>
</dbReference>
<dbReference type="PANTHER" id="PTHR10502:SF104">
    <property type="entry name" value="ANNEXIN D1"/>
    <property type="match status" value="1"/>
</dbReference>
<dbReference type="InterPro" id="IPR001464">
    <property type="entry name" value="Annexin"/>
</dbReference>
<dbReference type="PROSITE" id="PS00223">
    <property type="entry name" value="ANNEXIN_1"/>
    <property type="match status" value="1"/>
</dbReference>
<dbReference type="GO" id="GO:0005737">
    <property type="term" value="C:cytoplasm"/>
    <property type="evidence" value="ECO:0007669"/>
    <property type="project" value="TreeGrafter"/>
</dbReference>
<dbReference type="AlphaFoldDB" id="A0A2P5CS89"/>
<dbReference type="GO" id="GO:0005509">
    <property type="term" value="F:calcium ion binding"/>
    <property type="evidence" value="ECO:0007669"/>
    <property type="project" value="InterPro"/>
</dbReference>
<reference evidence="9" key="1">
    <citation type="submission" date="2016-06" db="EMBL/GenBank/DDBJ databases">
        <title>Parallel loss of symbiosis genes in relatives of nitrogen-fixing non-legume Parasponia.</title>
        <authorList>
            <person name="Van Velzen R."/>
            <person name="Holmer R."/>
            <person name="Bu F."/>
            <person name="Rutten L."/>
            <person name="Van Zeijl A."/>
            <person name="Liu W."/>
            <person name="Santuari L."/>
            <person name="Cao Q."/>
            <person name="Sharma T."/>
            <person name="Shen D."/>
            <person name="Roswanjaya Y."/>
            <person name="Wardhani T."/>
            <person name="Kalhor M.S."/>
            <person name="Jansen J."/>
            <person name="Van den Hoogen J."/>
            <person name="Gungor B."/>
            <person name="Hartog M."/>
            <person name="Hontelez J."/>
            <person name="Verver J."/>
            <person name="Yang W.-C."/>
            <person name="Schijlen E."/>
            <person name="Repin R."/>
            <person name="Schilthuizen M."/>
            <person name="Schranz E."/>
            <person name="Heidstra R."/>
            <person name="Miyata K."/>
            <person name="Fedorova E."/>
            <person name="Kohlen W."/>
            <person name="Bisseling T."/>
            <person name="Smit S."/>
            <person name="Geurts R."/>
        </authorList>
    </citation>
    <scope>NUCLEOTIDE SEQUENCE [LARGE SCALE GENOMIC DNA]</scope>
    <source>
        <strain evidence="9">cv. WU1-14</strain>
    </source>
</reference>
<dbReference type="GO" id="GO:0009414">
    <property type="term" value="P:response to water deprivation"/>
    <property type="evidence" value="ECO:0007669"/>
    <property type="project" value="TreeGrafter"/>
</dbReference>
<dbReference type="FunFam" id="1.10.220.10:FF:000009">
    <property type="entry name" value="Annexin"/>
    <property type="match status" value="1"/>
</dbReference>
<name>A0A2P5CS89_PARAD</name>
<dbReference type="GO" id="GO:0009651">
    <property type="term" value="P:response to salt stress"/>
    <property type="evidence" value="ECO:0007669"/>
    <property type="project" value="TreeGrafter"/>
</dbReference>
<feature type="binding site" evidence="6">
    <location>
        <position position="235"/>
    </location>
    <ligand>
        <name>Ca(2+)</name>
        <dbReference type="ChEBI" id="CHEBI:29108"/>
        <label>1</label>
    </ligand>
</feature>
<protein>
    <recommendedName>
        <fullName evidence="7">Annexin</fullName>
    </recommendedName>
</protein>
<evidence type="ECO:0000313" key="8">
    <source>
        <dbReference type="EMBL" id="PON63846.1"/>
    </source>
</evidence>
<accession>A0A2P5CS89</accession>
<dbReference type="GO" id="GO:0005544">
    <property type="term" value="F:calcium-dependent phospholipid binding"/>
    <property type="evidence" value="ECO:0007669"/>
    <property type="project" value="UniProtKB-KW"/>
</dbReference>
<feature type="binding site" evidence="6">
    <location>
        <position position="185"/>
    </location>
    <ligand>
        <name>Ca(2+)</name>
        <dbReference type="ChEBI" id="CHEBI:29108"/>
        <label>1</label>
    </ligand>
</feature>
<dbReference type="STRING" id="3476.A0A2P5CS89"/>
<dbReference type="InterPro" id="IPR009118">
    <property type="entry name" value="AnnexinD_plant"/>
</dbReference>
<dbReference type="PRINTS" id="PR00196">
    <property type="entry name" value="ANNEXIN"/>
</dbReference>
<proteinExistence type="inferred from homology"/>
<evidence type="ECO:0000256" key="3">
    <source>
        <dbReference type="ARBA" id="ARBA00022837"/>
    </source>
</evidence>
<comment type="domain">
    <text evidence="7">A pair of annexin repeats may form one binding site for calcium and phospholipid.</text>
</comment>
<dbReference type="SMART" id="SM00335">
    <property type="entry name" value="ANX"/>
    <property type="match status" value="3"/>
</dbReference>
<dbReference type="PANTHER" id="PTHR10502">
    <property type="entry name" value="ANNEXIN"/>
    <property type="match status" value="1"/>
</dbReference>
<dbReference type="GO" id="GO:0009409">
    <property type="term" value="P:response to cold"/>
    <property type="evidence" value="ECO:0007669"/>
    <property type="project" value="TreeGrafter"/>
</dbReference>
<feature type="binding site" evidence="6">
    <location>
        <position position="229"/>
    </location>
    <ligand>
        <name>Ca(2+)</name>
        <dbReference type="ChEBI" id="CHEBI:29108"/>
        <label>1</label>
    </ligand>
</feature>
<keyword evidence="3 6" id="KW-0106">Calcium</keyword>
<keyword evidence="4 7" id="KW-0041">Annexin</keyword>
<comment type="similarity">
    <text evidence="7">Belongs to the annexin family.</text>
</comment>
<dbReference type="InterPro" id="IPR018502">
    <property type="entry name" value="Annexin_repeat"/>
</dbReference>
<dbReference type="PRINTS" id="PR01814">
    <property type="entry name" value="ANNEXINPLANT"/>
</dbReference>
<dbReference type="OrthoDB" id="37886at2759"/>
<feature type="binding site" evidence="6">
    <location>
        <position position="230"/>
    </location>
    <ligand>
        <name>Ca(2+)</name>
        <dbReference type="ChEBI" id="CHEBI:29108"/>
        <label>1</label>
    </ligand>
</feature>
<dbReference type="GO" id="GO:0005886">
    <property type="term" value="C:plasma membrane"/>
    <property type="evidence" value="ECO:0007669"/>
    <property type="project" value="TreeGrafter"/>
</dbReference>
<dbReference type="Pfam" id="PF00191">
    <property type="entry name" value="Annexin"/>
    <property type="match status" value="3"/>
</dbReference>
<feature type="binding site" evidence="6">
    <location>
        <position position="189"/>
    </location>
    <ligand>
        <name>Ca(2+)</name>
        <dbReference type="ChEBI" id="CHEBI:29108"/>
        <label>1</label>
    </ligand>
</feature>
<evidence type="ECO:0000256" key="2">
    <source>
        <dbReference type="ARBA" id="ARBA00022737"/>
    </source>
</evidence>
<evidence type="ECO:0000256" key="7">
    <source>
        <dbReference type="RuleBase" id="RU003540"/>
    </source>
</evidence>
<evidence type="ECO:0000313" key="9">
    <source>
        <dbReference type="Proteomes" id="UP000237105"/>
    </source>
</evidence>
<dbReference type="InterPro" id="IPR018252">
    <property type="entry name" value="Annexin_repeat_CS"/>
</dbReference>
<evidence type="ECO:0000256" key="5">
    <source>
        <dbReference type="ARBA" id="ARBA00023302"/>
    </source>
</evidence>
<keyword evidence="1 6" id="KW-0479">Metal-binding</keyword>
<evidence type="ECO:0000256" key="4">
    <source>
        <dbReference type="ARBA" id="ARBA00023216"/>
    </source>
</evidence>
<dbReference type="InterPro" id="IPR037104">
    <property type="entry name" value="Annexin_sf"/>
</dbReference>
<keyword evidence="5 7" id="KW-0111">Calcium/phospholipid-binding</keyword>
<evidence type="ECO:0000256" key="1">
    <source>
        <dbReference type="ARBA" id="ARBA00022723"/>
    </source>
</evidence>
<keyword evidence="2 7" id="KW-0677">Repeat</keyword>
<evidence type="ECO:0000256" key="6">
    <source>
        <dbReference type="PIRSR" id="PIRSR609118-1"/>
    </source>
</evidence>
<dbReference type="Proteomes" id="UP000237105">
    <property type="component" value="Unassembled WGS sequence"/>
</dbReference>
<organism evidence="8 9">
    <name type="scientific">Parasponia andersonii</name>
    <name type="common">Sponia andersonii</name>
    <dbReference type="NCBI Taxonomy" id="3476"/>
    <lineage>
        <taxon>Eukaryota</taxon>
        <taxon>Viridiplantae</taxon>
        <taxon>Streptophyta</taxon>
        <taxon>Embryophyta</taxon>
        <taxon>Tracheophyta</taxon>
        <taxon>Spermatophyta</taxon>
        <taxon>Magnoliopsida</taxon>
        <taxon>eudicotyledons</taxon>
        <taxon>Gunneridae</taxon>
        <taxon>Pentapetalae</taxon>
        <taxon>rosids</taxon>
        <taxon>fabids</taxon>
        <taxon>Rosales</taxon>
        <taxon>Cannabaceae</taxon>
        <taxon>Parasponia</taxon>
    </lineage>
</organism>
<dbReference type="FunFam" id="1.10.220.10:FF:000001">
    <property type="entry name" value="Annexin"/>
    <property type="match status" value="1"/>
</dbReference>
<comment type="caution">
    <text evidence="8">The sequence shown here is derived from an EMBL/GenBank/DDBJ whole genome shotgun (WGS) entry which is preliminary data.</text>
</comment>
<dbReference type="Gene3D" id="1.10.220.10">
    <property type="entry name" value="Annexin"/>
    <property type="match status" value="3"/>
</dbReference>
<sequence length="247" mass="28001">MGGLVSNSSPNEMGTDEAAIISLLAHRNISQRSSIRQTYFETYGEDLLKALDSELSGARFKRSLEEDVATHITGDFRKLLVPLVSAFRYDGPEVNMRLANSEAIILHEKMLEKAYNHEELIRILTTRSKAQLSATLNHYKDQFGININKDLKTDPKDDFLALLRTTIKCLTSPEKYFEKVIRFSIKGLGTDEEALTRVVVTRAEVDMKCVIEEYYRRNSVPLETDIRGDTSGDYERMLLALIGHHNG</sequence>
<gene>
    <name evidence="8" type="ORF">PanWU01x14_128230</name>
</gene>
<dbReference type="GO" id="GO:0001786">
    <property type="term" value="F:phosphatidylserine binding"/>
    <property type="evidence" value="ECO:0007669"/>
    <property type="project" value="TreeGrafter"/>
</dbReference>
<keyword evidence="9" id="KW-1185">Reference proteome</keyword>
<dbReference type="GO" id="GO:0009408">
    <property type="term" value="P:response to heat"/>
    <property type="evidence" value="ECO:0007669"/>
    <property type="project" value="TreeGrafter"/>
</dbReference>